<evidence type="ECO:0000313" key="9">
    <source>
        <dbReference type="Proteomes" id="UP000183085"/>
    </source>
</evidence>
<dbReference type="GO" id="GO:0001682">
    <property type="term" value="P:tRNA 5'-leader removal"/>
    <property type="evidence" value="ECO:0007669"/>
    <property type="project" value="UniProtKB-UniRule"/>
</dbReference>
<dbReference type="InterPro" id="IPR020568">
    <property type="entry name" value="Ribosomal_Su5_D2-typ_SF"/>
</dbReference>
<dbReference type="GO" id="GO:0030677">
    <property type="term" value="C:ribonuclease P complex"/>
    <property type="evidence" value="ECO:0007669"/>
    <property type="project" value="TreeGrafter"/>
</dbReference>
<dbReference type="GO" id="GO:0000049">
    <property type="term" value="F:tRNA binding"/>
    <property type="evidence" value="ECO:0007669"/>
    <property type="project" value="UniProtKB-UniRule"/>
</dbReference>
<keyword evidence="4 6" id="KW-0378">Hydrolase</keyword>
<dbReference type="STRING" id="1817895.AUJ95_05785"/>
<evidence type="ECO:0000256" key="4">
    <source>
        <dbReference type="ARBA" id="ARBA00022801"/>
    </source>
</evidence>
<dbReference type="InterPro" id="IPR014721">
    <property type="entry name" value="Ribsml_uS5_D2-typ_fold_subgr"/>
</dbReference>
<dbReference type="InterPro" id="IPR000100">
    <property type="entry name" value="RNase_P"/>
</dbReference>
<dbReference type="NCBIfam" id="TIGR00188">
    <property type="entry name" value="rnpA"/>
    <property type="match status" value="1"/>
</dbReference>
<dbReference type="AlphaFoldDB" id="A0A1J5DT25"/>
<reference evidence="8 9" key="1">
    <citation type="journal article" date="2016" name="Environ. Microbiol.">
        <title>Genomic resolution of a cold subsurface aquifer community provides metabolic insights for novel microbes adapted to high CO concentrations.</title>
        <authorList>
            <person name="Probst A.J."/>
            <person name="Castelle C.J."/>
            <person name="Singh A."/>
            <person name="Brown C.T."/>
            <person name="Anantharaman K."/>
            <person name="Sharon I."/>
            <person name="Hug L.A."/>
            <person name="Burstein D."/>
            <person name="Emerson J.B."/>
            <person name="Thomas B.C."/>
            <person name="Banfield J.F."/>
        </authorList>
    </citation>
    <scope>NUCLEOTIDE SEQUENCE [LARGE SCALE GENOMIC DNA]</scope>
    <source>
        <strain evidence="8">CG2_30_40_21</strain>
    </source>
</reference>
<gene>
    <name evidence="6" type="primary">rnpA</name>
    <name evidence="8" type="ORF">AUJ95_05785</name>
</gene>
<evidence type="ECO:0000256" key="5">
    <source>
        <dbReference type="ARBA" id="ARBA00022884"/>
    </source>
</evidence>
<evidence type="ECO:0000256" key="6">
    <source>
        <dbReference type="HAMAP-Rule" id="MF_00227"/>
    </source>
</evidence>
<dbReference type="SUPFAM" id="SSF54211">
    <property type="entry name" value="Ribosomal protein S5 domain 2-like"/>
    <property type="match status" value="1"/>
</dbReference>
<sequence length="120" mass="13783">MINPKEEYGLPKTQRLLQAAEFNAVYSRGMAYHHRFLVLFLLPKDSTDRRVGIVAGEKTGGAVKRNRAKRLLREAYRLNKNKLVQGLDMVLVAKKGLPELTFVEVEKNLLYLFKRANIII</sequence>
<dbReference type="EC" id="3.1.26.5" evidence="6 7"/>
<protein>
    <recommendedName>
        <fullName evidence="6 7">Ribonuclease P protein component</fullName>
        <shortName evidence="6">RNase P protein</shortName>
        <shortName evidence="6">RNaseP protein</shortName>
        <ecNumber evidence="6 7">3.1.26.5</ecNumber>
    </recommendedName>
    <alternativeName>
        <fullName evidence="6">Protein C5</fullName>
    </alternativeName>
</protein>
<keyword evidence="5 6" id="KW-0694">RNA-binding</keyword>
<keyword evidence="1 6" id="KW-0819">tRNA processing</keyword>
<keyword evidence="3 6" id="KW-0255">Endonuclease</keyword>
<dbReference type="GO" id="GO:0004526">
    <property type="term" value="F:ribonuclease P activity"/>
    <property type="evidence" value="ECO:0007669"/>
    <property type="project" value="UniProtKB-UniRule"/>
</dbReference>
<evidence type="ECO:0000256" key="3">
    <source>
        <dbReference type="ARBA" id="ARBA00022759"/>
    </source>
</evidence>
<name>A0A1J5DT25_9BACT</name>
<evidence type="ECO:0000256" key="7">
    <source>
        <dbReference type="NCBIfam" id="TIGR00188"/>
    </source>
</evidence>
<proteinExistence type="inferred from homology"/>
<evidence type="ECO:0000256" key="1">
    <source>
        <dbReference type="ARBA" id="ARBA00022694"/>
    </source>
</evidence>
<organism evidence="8 9">
    <name type="scientific">Candidatus Desantisbacteria bacterium CG2_30_40_21</name>
    <dbReference type="NCBI Taxonomy" id="1817895"/>
    <lineage>
        <taxon>Bacteria</taxon>
        <taxon>Candidatus Desantisiibacteriota</taxon>
    </lineage>
</organism>
<comment type="subunit">
    <text evidence="6">Consists of a catalytic RNA component (M1 or rnpB) and a protein subunit.</text>
</comment>
<dbReference type="Proteomes" id="UP000183085">
    <property type="component" value="Unassembled WGS sequence"/>
</dbReference>
<dbReference type="EMBL" id="MNYI01000156">
    <property type="protein sequence ID" value="OIP39228.1"/>
    <property type="molecule type" value="Genomic_DNA"/>
</dbReference>
<accession>A0A1J5DT25</accession>
<evidence type="ECO:0000313" key="8">
    <source>
        <dbReference type="EMBL" id="OIP39228.1"/>
    </source>
</evidence>
<comment type="similarity">
    <text evidence="6">Belongs to the RnpA family.</text>
</comment>
<dbReference type="GO" id="GO:0042781">
    <property type="term" value="F:3'-tRNA processing endoribonuclease activity"/>
    <property type="evidence" value="ECO:0007669"/>
    <property type="project" value="TreeGrafter"/>
</dbReference>
<dbReference type="PANTHER" id="PTHR33992:SF1">
    <property type="entry name" value="RIBONUCLEASE P PROTEIN COMPONENT"/>
    <property type="match status" value="1"/>
</dbReference>
<comment type="function">
    <text evidence="6">RNaseP catalyzes the removal of the 5'-leader sequence from pre-tRNA to produce the mature 5'-terminus. It can also cleave other RNA substrates such as 4.5S RNA. The protein component plays an auxiliary but essential role in vivo by binding to the 5'-leader sequence and broadening the substrate specificity of the ribozyme.</text>
</comment>
<dbReference type="PANTHER" id="PTHR33992">
    <property type="entry name" value="RIBONUCLEASE P PROTEIN COMPONENT"/>
    <property type="match status" value="1"/>
</dbReference>
<comment type="caution">
    <text evidence="8">The sequence shown here is derived from an EMBL/GenBank/DDBJ whole genome shotgun (WGS) entry which is preliminary data.</text>
</comment>
<dbReference type="Gene3D" id="3.30.230.10">
    <property type="match status" value="1"/>
</dbReference>
<keyword evidence="2 6" id="KW-0540">Nuclease</keyword>
<dbReference type="Pfam" id="PF00825">
    <property type="entry name" value="Ribonuclease_P"/>
    <property type="match status" value="1"/>
</dbReference>
<evidence type="ECO:0000256" key="2">
    <source>
        <dbReference type="ARBA" id="ARBA00022722"/>
    </source>
</evidence>
<dbReference type="HAMAP" id="MF_00227">
    <property type="entry name" value="RNase_P"/>
    <property type="match status" value="1"/>
</dbReference>
<comment type="catalytic activity">
    <reaction evidence="6">
        <text>Endonucleolytic cleavage of RNA, removing 5'-extranucleotides from tRNA precursor.</text>
        <dbReference type="EC" id="3.1.26.5"/>
    </reaction>
</comment>